<comment type="caution">
    <text evidence="1">The sequence shown here is derived from an EMBL/GenBank/DDBJ whole genome shotgun (WGS) entry which is preliminary data.</text>
</comment>
<protein>
    <submittedName>
        <fullName evidence="1">Uncharacterized protein</fullName>
    </submittedName>
</protein>
<name>A0A0P6WU23_9CHLR</name>
<evidence type="ECO:0000313" key="1">
    <source>
        <dbReference type="EMBL" id="KPL70193.1"/>
    </source>
</evidence>
<organism evidence="1 2">
    <name type="scientific">Leptolinea tardivitalis</name>
    <dbReference type="NCBI Taxonomy" id="229920"/>
    <lineage>
        <taxon>Bacteria</taxon>
        <taxon>Bacillati</taxon>
        <taxon>Chloroflexota</taxon>
        <taxon>Anaerolineae</taxon>
        <taxon>Anaerolineales</taxon>
        <taxon>Anaerolineaceae</taxon>
        <taxon>Leptolinea</taxon>
    </lineage>
</organism>
<accession>A0A0P6WU23</accession>
<keyword evidence="2" id="KW-1185">Reference proteome</keyword>
<proteinExistence type="predicted"/>
<gene>
    <name evidence="1" type="ORF">ADM99_13435</name>
</gene>
<dbReference type="EMBL" id="LGCK01000014">
    <property type="protein sequence ID" value="KPL70193.1"/>
    <property type="molecule type" value="Genomic_DNA"/>
</dbReference>
<reference evidence="1 2" key="1">
    <citation type="submission" date="2015-07" db="EMBL/GenBank/DDBJ databases">
        <title>Genome sequence of Leptolinea tardivitalis DSM 16556.</title>
        <authorList>
            <person name="Hemp J."/>
            <person name="Ward L.M."/>
            <person name="Pace L.A."/>
            <person name="Fischer W.W."/>
        </authorList>
    </citation>
    <scope>NUCLEOTIDE SEQUENCE [LARGE SCALE GENOMIC DNA]</scope>
    <source>
        <strain evidence="1 2">YMTK-2</strain>
    </source>
</reference>
<sequence>MYLPLINFVRGVNKQMKPEQKSHCPIFLRADFFKIQRLVSSVFRSKPAARQTWIGITWLSRFDWNVYR</sequence>
<evidence type="ECO:0000313" key="2">
    <source>
        <dbReference type="Proteomes" id="UP000050430"/>
    </source>
</evidence>
<dbReference type="Proteomes" id="UP000050430">
    <property type="component" value="Unassembled WGS sequence"/>
</dbReference>
<dbReference type="AlphaFoldDB" id="A0A0P6WU23"/>